<reference evidence="2" key="1">
    <citation type="journal article" date="2020" name="Fungal Divers.">
        <title>Resolving the Mortierellaceae phylogeny through synthesis of multi-gene phylogenetics and phylogenomics.</title>
        <authorList>
            <person name="Vandepol N."/>
            <person name="Liber J."/>
            <person name="Desiro A."/>
            <person name="Na H."/>
            <person name="Kennedy M."/>
            <person name="Barry K."/>
            <person name="Grigoriev I.V."/>
            <person name="Miller A.N."/>
            <person name="O'Donnell K."/>
            <person name="Stajich J.E."/>
            <person name="Bonito G."/>
        </authorList>
    </citation>
    <scope>NUCLEOTIDE SEQUENCE</scope>
    <source>
        <strain evidence="2">NVP1</strain>
    </source>
</reference>
<feature type="compositionally biased region" description="Polar residues" evidence="1">
    <location>
        <begin position="352"/>
        <end position="371"/>
    </location>
</feature>
<feature type="region of interest" description="Disordered" evidence="1">
    <location>
        <begin position="334"/>
        <end position="371"/>
    </location>
</feature>
<evidence type="ECO:0000313" key="3">
    <source>
        <dbReference type="Proteomes" id="UP000696485"/>
    </source>
</evidence>
<accession>A0A9P5S8V5</accession>
<evidence type="ECO:0000313" key="2">
    <source>
        <dbReference type="EMBL" id="KAF9314745.1"/>
    </source>
</evidence>
<comment type="caution">
    <text evidence="2">The sequence shown here is derived from an EMBL/GenBank/DDBJ whole genome shotgun (WGS) entry which is preliminary data.</text>
</comment>
<feature type="non-terminal residue" evidence="2">
    <location>
        <position position="1"/>
    </location>
</feature>
<sequence>HSQAPLYGKYWLRESTGATMLAHRVDLPKTGYRGIPTLVWKANVRSGDEIIAEDKHFEEWTRIPSREHVDKALRLVAGDDNIFEFVRFGVEPYLYSREKVMELSHIIHSRDYVENLHKMESWLVEDVMKRNCYLAENLLVNGHYHFLWYSADRGEHEDPPIFTNPDGQGNVDGQGKVDRAEKLFDIVNMKGHWGVVEMDFKNYTIRSADSLDWGVTAETIDGLVNWLVPDADQCQLWAAAKAAPHHDLIPVQLWEQVEGAHPSLDDLGLMVLENYAVIHGVLEEYGAWFKGFDDLHPPDLIDPEDEAEYDRVSKEIEEDERARKAAKACQLLRGTVKEDRRSTAYDRPDPTEINNSSSKSPLSNATKNESR</sequence>
<protein>
    <submittedName>
        <fullName evidence="2">Uncharacterized protein</fullName>
    </submittedName>
</protein>
<feature type="non-terminal residue" evidence="2">
    <location>
        <position position="371"/>
    </location>
</feature>
<dbReference type="Proteomes" id="UP000696485">
    <property type="component" value="Unassembled WGS sequence"/>
</dbReference>
<dbReference type="AlphaFoldDB" id="A0A9P5S8V5"/>
<evidence type="ECO:0000256" key="1">
    <source>
        <dbReference type="SAM" id="MobiDB-lite"/>
    </source>
</evidence>
<keyword evidence="3" id="KW-1185">Reference proteome</keyword>
<gene>
    <name evidence="2" type="ORF">BG006_003885</name>
</gene>
<name>A0A9P5S8V5_9FUNG</name>
<proteinExistence type="predicted"/>
<organism evidence="2 3">
    <name type="scientific">Podila minutissima</name>
    <dbReference type="NCBI Taxonomy" id="64525"/>
    <lineage>
        <taxon>Eukaryota</taxon>
        <taxon>Fungi</taxon>
        <taxon>Fungi incertae sedis</taxon>
        <taxon>Mucoromycota</taxon>
        <taxon>Mortierellomycotina</taxon>
        <taxon>Mortierellomycetes</taxon>
        <taxon>Mortierellales</taxon>
        <taxon>Mortierellaceae</taxon>
        <taxon>Podila</taxon>
    </lineage>
</organism>
<dbReference type="EMBL" id="JAAAUY010002148">
    <property type="protein sequence ID" value="KAF9314745.1"/>
    <property type="molecule type" value="Genomic_DNA"/>
</dbReference>
<feature type="compositionally biased region" description="Basic and acidic residues" evidence="1">
    <location>
        <begin position="335"/>
        <end position="350"/>
    </location>
</feature>